<name>A0A0C1DEW6_9SPHI</name>
<dbReference type="Pfam" id="PF04471">
    <property type="entry name" value="Mrr_cat"/>
    <property type="match status" value="1"/>
</dbReference>
<dbReference type="AlphaFoldDB" id="A0A0C1DEW6"/>
<reference evidence="3 4" key="1">
    <citation type="submission" date="2014-10" db="EMBL/GenBank/DDBJ databases">
        <title>Pedobacter Kyungheensis.</title>
        <authorList>
            <person name="Anderson B.M."/>
            <person name="Newman J.D."/>
        </authorList>
    </citation>
    <scope>NUCLEOTIDE SEQUENCE [LARGE SCALE GENOMIC DNA]</scope>
    <source>
        <strain evidence="3 4">KACC 16221</strain>
    </source>
</reference>
<dbReference type="InterPro" id="IPR011856">
    <property type="entry name" value="tRNA_endonuc-like_dom_sf"/>
</dbReference>
<dbReference type="GO" id="GO:0009307">
    <property type="term" value="P:DNA restriction-modification system"/>
    <property type="evidence" value="ECO:0007669"/>
    <property type="project" value="InterPro"/>
</dbReference>
<dbReference type="Gene3D" id="3.40.50.300">
    <property type="entry name" value="P-loop containing nucleotide triphosphate hydrolases"/>
    <property type="match status" value="1"/>
</dbReference>
<protein>
    <recommendedName>
        <fullName evidence="5">Restriction endonuclease type IV Mrr domain-containing protein</fullName>
    </recommendedName>
</protein>
<feature type="domain" description="Novel STAND NTPase 3" evidence="2">
    <location>
        <begin position="172"/>
        <end position="330"/>
    </location>
</feature>
<dbReference type="InterPro" id="IPR049050">
    <property type="entry name" value="nSTAND3"/>
</dbReference>
<evidence type="ECO:0000313" key="4">
    <source>
        <dbReference type="Proteomes" id="UP000031246"/>
    </source>
</evidence>
<accession>A0A0C1DEW6</accession>
<dbReference type="InterPro" id="IPR007560">
    <property type="entry name" value="Restrct_endonuc_IV_Mrr"/>
</dbReference>
<organism evidence="3 4">
    <name type="scientific">Pedobacter kyungheensis</name>
    <dbReference type="NCBI Taxonomy" id="1069985"/>
    <lineage>
        <taxon>Bacteria</taxon>
        <taxon>Pseudomonadati</taxon>
        <taxon>Bacteroidota</taxon>
        <taxon>Sphingobacteriia</taxon>
        <taxon>Sphingobacteriales</taxon>
        <taxon>Sphingobacteriaceae</taxon>
        <taxon>Pedobacter</taxon>
    </lineage>
</organism>
<feature type="domain" description="Restriction endonuclease type IV Mrr" evidence="1">
    <location>
        <begin position="8"/>
        <end position="95"/>
    </location>
</feature>
<sequence>MPEYSFLNLSPAEFEELTRDLLQQELKIHLESFSNGRDGGIDFRHCYPKSGEMIIQCKRFKDYKSLYSKLRDELPKLVKLKPRRYVLSTSASLTPKNKKEIFDLLKPFLKTPSDIYGKDDLNNLLGKFPQIEKQHFKLWLSSVNILERILHSRIFNQSSFEEDHVKETVKLYVNNSSHTTAKDLIDHFNYVIISGAPGIGKTTLARILSYEYLANGYEEFVFLSESIDDAYALFREEAKQVFLFDDFLGKTFLDKKLKNNEDQRIIRFIEKIKKSENKILIMTTREYILAQAKLRYDMFENDAIDIAKCVIDLAQYTKVVRAKILYNHLFFANVGEDYIQEMLNGKSYNKIISHPNYSPRIIQTIFTPSVLKTIPVNKFIERFLAFLDYPESIWKHVYENQITNFSQIILANLMTLGAPIHFNNLKHQTKVFADKHAVKYGITYSEIDYNKAVRELENTFIKTERDSIGTLIVNYLNPSVQDFLVNYFYEMPDYLTDIFGSAIFINQFFDLFTLRETSPLNKKGRKSQIKLTDSQIEIIVENIVNNFDALKSSRLKKATFTNTTNFQWYAEKCTVYSKISEIMGSGLVTKKPVLESMIVEKFQAAIIPQAFHGDDQNYYISIFLNYQDQLDFQDTTLLKAYSNTLSNLYDFSEFLRLKDSLAGSFETFVSKDEEFLDSIKDIVEFEAENAEDHHLEELIAEIKGVTDETGLNFDDVVQRLNEKWEDSKENYESDYDDDYERYATITDVSESQTDISDMFDSLK</sequence>
<comment type="caution">
    <text evidence="3">The sequence shown here is derived from an EMBL/GenBank/DDBJ whole genome shotgun (WGS) entry which is preliminary data.</text>
</comment>
<dbReference type="Proteomes" id="UP000031246">
    <property type="component" value="Unassembled WGS sequence"/>
</dbReference>
<proteinExistence type="predicted"/>
<dbReference type="RefSeq" id="WP_039471850.1">
    <property type="nucleotide sequence ID" value="NZ_JSYN01000003.1"/>
</dbReference>
<dbReference type="GO" id="GO:0003677">
    <property type="term" value="F:DNA binding"/>
    <property type="evidence" value="ECO:0007669"/>
    <property type="project" value="InterPro"/>
</dbReference>
<dbReference type="SUPFAM" id="SSF52540">
    <property type="entry name" value="P-loop containing nucleoside triphosphate hydrolases"/>
    <property type="match status" value="1"/>
</dbReference>
<dbReference type="InterPro" id="IPR027417">
    <property type="entry name" value="P-loop_NTPase"/>
</dbReference>
<keyword evidence="4" id="KW-1185">Reference proteome</keyword>
<dbReference type="OrthoDB" id="9806903at2"/>
<dbReference type="GO" id="GO:0004519">
    <property type="term" value="F:endonuclease activity"/>
    <property type="evidence" value="ECO:0007669"/>
    <property type="project" value="InterPro"/>
</dbReference>
<evidence type="ECO:0000259" key="2">
    <source>
        <dbReference type="Pfam" id="PF20720"/>
    </source>
</evidence>
<evidence type="ECO:0000259" key="1">
    <source>
        <dbReference type="Pfam" id="PF04471"/>
    </source>
</evidence>
<gene>
    <name evidence="3" type="ORF">OC25_03570</name>
</gene>
<evidence type="ECO:0000313" key="3">
    <source>
        <dbReference type="EMBL" id="KIA96176.1"/>
    </source>
</evidence>
<dbReference type="EMBL" id="JSYN01000003">
    <property type="protein sequence ID" value="KIA96176.1"/>
    <property type="molecule type" value="Genomic_DNA"/>
</dbReference>
<evidence type="ECO:0008006" key="5">
    <source>
        <dbReference type="Google" id="ProtNLM"/>
    </source>
</evidence>
<dbReference type="Gene3D" id="3.40.1350.10">
    <property type="match status" value="1"/>
</dbReference>
<dbReference type="Pfam" id="PF20720">
    <property type="entry name" value="nSTAND3"/>
    <property type="match status" value="1"/>
</dbReference>